<evidence type="ECO:0000256" key="1">
    <source>
        <dbReference type="ARBA" id="ARBA00001917"/>
    </source>
</evidence>
<dbReference type="AlphaFoldDB" id="A0A840B6M5"/>
<dbReference type="Gene3D" id="3.20.20.70">
    <property type="entry name" value="Aldolase class I"/>
    <property type="match status" value="1"/>
</dbReference>
<evidence type="ECO:0000259" key="4">
    <source>
        <dbReference type="Pfam" id="PF00724"/>
    </source>
</evidence>
<evidence type="ECO:0000256" key="2">
    <source>
        <dbReference type="ARBA" id="ARBA00005979"/>
    </source>
</evidence>
<dbReference type="GO" id="GO:0016628">
    <property type="term" value="F:oxidoreductase activity, acting on the CH-CH group of donors, NAD or NADP as acceptor"/>
    <property type="evidence" value="ECO:0007669"/>
    <property type="project" value="UniProtKB-ARBA"/>
</dbReference>
<keyword evidence="6" id="KW-1185">Reference proteome</keyword>
<dbReference type="EMBL" id="JACIEA010000003">
    <property type="protein sequence ID" value="MBB3943785.1"/>
    <property type="molecule type" value="Genomic_DNA"/>
</dbReference>
<protein>
    <submittedName>
        <fullName evidence="5">2,4-dienoyl-CoA reductase-like NADH-dependent reductase (Old Yellow Enzyme family)</fullName>
    </submittedName>
</protein>
<dbReference type="RefSeq" id="WP_183942264.1">
    <property type="nucleotide sequence ID" value="NZ_BAABBG010000022.1"/>
</dbReference>
<dbReference type="CDD" id="cd02933">
    <property type="entry name" value="OYE_like_FMN"/>
    <property type="match status" value="1"/>
</dbReference>
<dbReference type="PANTHER" id="PTHR22893:SF91">
    <property type="entry name" value="NADPH DEHYDROGENASE 2-RELATED"/>
    <property type="match status" value="1"/>
</dbReference>
<dbReference type="FunFam" id="3.20.20.70:FF:000059">
    <property type="entry name" value="N-ethylmaleimide reductase, FMN-linked"/>
    <property type="match status" value="1"/>
</dbReference>
<comment type="similarity">
    <text evidence="2">Belongs to the NADH:flavin oxidoreductase/NADH oxidase family.</text>
</comment>
<comment type="caution">
    <text evidence="5">The sequence shown here is derived from an EMBL/GenBank/DDBJ whole genome shotgun (WGS) entry which is preliminary data.</text>
</comment>
<organism evidence="5 6">
    <name type="scientific">Sphingorhabdus rigui</name>
    <dbReference type="NCBI Taxonomy" id="1282858"/>
    <lineage>
        <taxon>Bacteria</taxon>
        <taxon>Pseudomonadati</taxon>
        <taxon>Pseudomonadota</taxon>
        <taxon>Alphaproteobacteria</taxon>
        <taxon>Sphingomonadales</taxon>
        <taxon>Sphingomonadaceae</taxon>
        <taxon>Sphingorhabdus</taxon>
    </lineage>
</organism>
<dbReference type="InterPro" id="IPR001155">
    <property type="entry name" value="OxRdtase_FMN_N"/>
</dbReference>
<name>A0A840B6M5_9SPHN</name>
<sequence length="364" mass="39375">MTATLFDPIQLGAITAPNRVLMAPLTRGRSVEGHVPMSDLKAEYYSQRSTAGLIIAEATGISQEGLGWPSAPGIWSDAQIAAWKPVTEAVHKADGRIILQLWHMGRLVHPDFLGGAQPVSASATTAPGYAHTAEGKKEYTEARALEASEIPRIISDYVSAAKNAMAAGFDGVQIHAANGYLIDQFLRDNTNLRTDEYGGPIENRIRLLREVTQAVVDAIGSERTSVRLSPNGETQGANDSNPVPLFTAAAAALQDIGIAFLELRELKTYGNFGQSDVPRISPEIRKIFKGPLVLNQEYTREMADEDLASGLADAISFGRPYISNPDLVERLRSGAELTPDNFKTWYAPGAEGYTDYPFLETADA</sequence>
<dbReference type="InterPro" id="IPR013785">
    <property type="entry name" value="Aldolase_TIM"/>
</dbReference>
<feature type="domain" description="NADH:flavin oxidoreductase/NADH oxidase N-terminal" evidence="4">
    <location>
        <begin position="5"/>
        <end position="336"/>
    </location>
</feature>
<gene>
    <name evidence="5" type="ORF">GGR91_002049</name>
</gene>
<dbReference type="InterPro" id="IPR045247">
    <property type="entry name" value="Oye-like"/>
</dbReference>
<reference evidence="5 6" key="1">
    <citation type="submission" date="2020-08" db="EMBL/GenBank/DDBJ databases">
        <title>Genomic Encyclopedia of Type Strains, Phase IV (KMG-IV): sequencing the most valuable type-strain genomes for metagenomic binning, comparative biology and taxonomic classification.</title>
        <authorList>
            <person name="Goeker M."/>
        </authorList>
    </citation>
    <scope>NUCLEOTIDE SEQUENCE [LARGE SCALE GENOMIC DNA]</scope>
    <source>
        <strain evidence="5 6">DSM 29050</strain>
    </source>
</reference>
<dbReference type="Pfam" id="PF00724">
    <property type="entry name" value="Oxidored_FMN"/>
    <property type="match status" value="1"/>
</dbReference>
<dbReference type="GO" id="GO:0010181">
    <property type="term" value="F:FMN binding"/>
    <property type="evidence" value="ECO:0007669"/>
    <property type="project" value="InterPro"/>
</dbReference>
<dbReference type="SUPFAM" id="SSF51395">
    <property type="entry name" value="FMN-linked oxidoreductases"/>
    <property type="match status" value="1"/>
</dbReference>
<proteinExistence type="inferred from homology"/>
<accession>A0A840B6M5</accession>
<evidence type="ECO:0000313" key="6">
    <source>
        <dbReference type="Proteomes" id="UP000581447"/>
    </source>
</evidence>
<dbReference type="Proteomes" id="UP000581447">
    <property type="component" value="Unassembled WGS sequence"/>
</dbReference>
<evidence type="ECO:0000256" key="3">
    <source>
        <dbReference type="ARBA" id="ARBA00023002"/>
    </source>
</evidence>
<comment type="cofactor">
    <cofactor evidence="1">
        <name>FMN</name>
        <dbReference type="ChEBI" id="CHEBI:58210"/>
    </cofactor>
</comment>
<keyword evidence="3" id="KW-0560">Oxidoreductase</keyword>
<evidence type="ECO:0000313" key="5">
    <source>
        <dbReference type="EMBL" id="MBB3943785.1"/>
    </source>
</evidence>
<dbReference type="PANTHER" id="PTHR22893">
    <property type="entry name" value="NADH OXIDOREDUCTASE-RELATED"/>
    <property type="match status" value="1"/>
</dbReference>
<dbReference type="GO" id="GO:0005829">
    <property type="term" value="C:cytosol"/>
    <property type="evidence" value="ECO:0007669"/>
    <property type="project" value="UniProtKB-ARBA"/>
</dbReference>